<dbReference type="HOGENOM" id="CLU_1896185_0_0_1"/>
<evidence type="ECO:0000313" key="1">
    <source>
        <dbReference type="EMBL" id="CBF79240.1"/>
    </source>
</evidence>
<accession>Q5AXF7</accession>
<protein>
    <submittedName>
        <fullName evidence="1">Uncharacterized protein</fullName>
    </submittedName>
</protein>
<dbReference type="OrthoDB" id="3503419at2759"/>
<dbReference type="STRING" id="227321.Q5AXF7"/>
<reference evidence="2" key="1">
    <citation type="journal article" date="2005" name="Nature">
        <title>Sequencing of Aspergillus nidulans and comparative analysis with A. fumigatus and A. oryzae.</title>
        <authorList>
            <person name="Galagan J.E."/>
            <person name="Calvo S.E."/>
            <person name="Cuomo C."/>
            <person name="Ma L.J."/>
            <person name="Wortman J.R."/>
            <person name="Batzoglou S."/>
            <person name="Lee S.I."/>
            <person name="Basturkmen M."/>
            <person name="Spevak C.C."/>
            <person name="Clutterbuck J."/>
            <person name="Kapitonov V."/>
            <person name="Jurka J."/>
            <person name="Scazzocchio C."/>
            <person name="Farman M."/>
            <person name="Butler J."/>
            <person name="Purcell S."/>
            <person name="Harris S."/>
            <person name="Braus G.H."/>
            <person name="Draht O."/>
            <person name="Busch S."/>
            <person name="D'Enfert C."/>
            <person name="Bouchier C."/>
            <person name="Goldman G.H."/>
            <person name="Bell-Pedersen D."/>
            <person name="Griffiths-Jones S."/>
            <person name="Doonan J.H."/>
            <person name="Yu J."/>
            <person name="Vienken K."/>
            <person name="Pain A."/>
            <person name="Freitag M."/>
            <person name="Selker E.U."/>
            <person name="Archer D.B."/>
            <person name="Penalva M.A."/>
            <person name="Oakley B.R."/>
            <person name="Momany M."/>
            <person name="Tanaka T."/>
            <person name="Kumagai T."/>
            <person name="Asai K."/>
            <person name="Machida M."/>
            <person name="Nierman W.C."/>
            <person name="Denning D.W."/>
            <person name="Caddick M."/>
            <person name="Hynes M."/>
            <person name="Paoletti M."/>
            <person name="Fischer R."/>
            <person name="Miller B."/>
            <person name="Dyer P."/>
            <person name="Sachs M.S."/>
            <person name="Osmani S.A."/>
            <person name="Birren B.W."/>
        </authorList>
    </citation>
    <scope>NUCLEOTIDE SEQUENCE [LARGE SCALE GENOMIC DNA]</scope>
    <source>
        <strain evidence="2">FGSC A4 / ATCC 38163 / CBS 112.46 / NRRL 194 / M139</strain>
    </source>
</reference>
<organism evidence="1 2">
    <name type="scientific">Emericella nidulans (strain FGSC A4 / ATCC 38163 / CBS 112.46 / NRRL 194 / M139)</name>
    <name type="common">Aspergillus nidulans</name>
    <dbReference type="NCBI Taxonomy" id="227321"/>
    <lineage>
        <taxon>Eukaryota</taxon>
        <taxon>Fungi</taxon>
        <taxon>Dikarya</taxon>
        <taxon>Ascomycota</taxon>
        <taxon>Pezizomycotina</taxon>
        <taxon>Eurotiomycetes</taxon>
        <taxon>Eurotiomycetidae</taxon>
        <taxon>Eurotiales</taxon>
        <taxon>Aspergillaceae</taxon>
        <taxon>Aspergillus</taxon>
        <taxon>Aspergillus subgen. Nidulantes</taxon>
    </lineage>
</organism>
<evidence type="ECO:0000313" key="2">
    <source>
        <dbReference type="Proteomes" id="UP000000560"/>
    </source>
</evidence>
<accession>C8VC74</accession>
<gene>
    <name evidence="1" type="ORF">ANIA_07023</name>
</gene>
<keyword evidence="2" id="KW-1185">Reference proteome</keyword>
<dbReference type="Proteomes" id="UP000000560">
    <property type="component" value="Chromosome IV"/>
</dbReference>
<dbReference type="eggNOG" id="ENOG502SK1Z">
    <property type="taxonomic scope" value="Eukaryota"/>
</dbReference>
<name>Q5AXF7_EMENI</name>
<dbReference type="RefSeq" id="XP_664627.1">
    <property type="nucleotide sequence ID" value="XM_659535.1"/>
</dbReference>
<dbReference type="InParanoid" id="Q5AXF7"/>
<reference evidence="2" key="2">
    <citation type="journal article" date="2009" name="Fungal Genet. Biol.">
        <title>The 2008 update of the Aspergillus nidulans genome annotation: a community effort.</title>
        <authorList>
            <person name="Wortman J.R."/>
            <person name="Gilsenan J.M."/>
            <person name="Joardar V."/>
            <person name="Deegan J."/>
            <person name="Clutterbuck J."/>
            <person name="Andersen M.R."/>
            <person name="Archer D."/>
            <person name="Bencina M."/>
            <person name="Braus G."/>
            <person name="Coutinho P."/>
            <person name="von Dohren H."/>
            <person name="Doonan J."/>
            <person name="Driessen A.J."/>
            <person name="Durek P."/>
            <person name="Espeso E."/>
            <person name="Fekete E."/>
            <person name="Flipphi M."/>
            <person name="Estrada C.G."/>
            <person name="Geysens S."/>
            <person name="Goldman G."/>
            <person name="de Groot P.W."/>
            <person name="Hansen K."/>
            <person name="Harris S.D."/>
            <person name="Heinekamp T."/>
            <person name="Helmstaedt K."/>
            <person name="Henrissat B."/>
            <person name="Hofmann G."/>
            <person name="Homan T."/>
            <person name="Horio T."/>
            <person name="Horiuchi H."/>
            <person name="James S."/>
            <person name="Jones M."/>
            <person name="Karaffa L."/>
            <person name="Karanyi Z."/>
            <person name="Kato M."/>
            <person name="Keller N."/>
            <person name="Kelly D.E."/>
            <person name="Kiel J.A."/>
            <person name="Kim J.M."/>
            <person name="van der Klei I.J."/>
            <person name="Klis F.M."/>
            <person name="Kovalchuk A."/>
            <person name="Krasevec N."/>
            <person name="Kubicek C.P."/>
            <person name="Liu B."/>
            <person name="Maccabe A."/>
            <person name="Meyer V."/>
            <person name="Mirabito P."/>
            <person name="Miskei M."/>
            <person name="Mos M."/>
            <person name="Mullins J."/>
            <person name="Nelson D.R."/>
            <person name="Nielsen J."/>
            <person name="Oakley B.R."/>
            <person name="Osmani S.A."/>
            <person name="Pakula T."/>
            <person name="Paszewski A."/>
            <person name="Paulsen I."/>
            <person name="Pilsyk S."/>
            <person name="Pocsi I."/>
            <person name="Punt P.J."/>
            <person name="Ram A.F."/>
            <person name="Ren Q."/>
            <person name="Robellet X."/>
            <person name="Robson G."/>
            <person name="Seiboth B."/>
            <person name="van Solingen P."/>
            <person name="Specht T."/>
            <person name="Sun J."/>
            <person name="Taheri-Talesh N."/>
            <person name="Takeshita N."/>
            <person name="Ussery D."/>
            <person name="vanKuyk P.A."/>
            <person name="Visser H."/>
            <person name="van de Vondervoort P.J."/>
            <person name="de Vries R.P."/>
            <person name="Walton J."/>
            <person name="Xiang X."/>
            <person name="Xiong Y."/>
            <person name="Zeng A.P."/>
            <person name="Brandt B.W."/>
            <person name="Cornell M.J."/>
            <person name="van den Hondel C.A."/>
            <person name="Visser J."/>
            <person name="Oliver S.G."/>
            <person name="Turner G."/>
        </authorList>
    </citation>
    <scope>GENOME REANNOTATION</scope>
    <source>
        <strain evidence="2">FGSC A4 / ATCC 38163 / CBS 112.46 / NRRL 194 / M139</strain>
    </source>
</reference>
<proteinExistence type="predicted"/>
<dbReference type="KEGG" id="ani:ANIA_07023"/>
<dbReference type="VEuPathDB" id="FungiDB:AN7023"/>
<dbReference type="EMBL" id="BN001304">
    <property type="protein sequence ID" value="CBF79240.1"/>
    <property type="molecule type" value="Genomic_DNA"/>
</dbReference>
<dbReference type="GeneID" id="2870090"/>
<dbReference type="AlphaFoldDB" id="Q5AXF7"/>
<sequence length="134" mass="15533">MARNGVMQRDPWPNVLDEVTKTRDLVVKGKHFSLSTVLDKSQEWLKAHGGQFDFVDSDNGHMGIAAKECGVRYGYLHIISDNLAKKYAYELSNERLQKVQMGRKRLIREMKEVLVEFFIILHRELSALSLYNYS</sequence>